<dbReference type="KEGG" id="cvn:111131727"/>
<evidence type="ECO:0000313" key="2">
    <source>
        <dbReference type="Proteomes" id="UP000694844"/>
    </source>
</evidence>
<dbReference type="Gene3D" id="3.40.20.10">
    <property type="entry name" value="Severin"/>
    <property type="match status" value="1"/>
</dbReference>
<sequence>MEECAVPLDISDEVLQMYEEISEKGTYDYMICKCNNGRLVIEHIECLSRDIPVEYPSSQAYEDFVKTLSRKRDFRYGFALYDTEIQNVSMRKTIAVAWFPSFGSRKRFHQTANVLRDVLAADLYLEASSEFRLSPVCIDNDLRKLNVC</sequence>
<reference evidence="3" key="1">
    <citation type="submission" date="2025-08" db="UniProtKB">
        <authorList>
            <consortium name="RefSeq"/>
        </authorList>
    </citation>
    <scope>IDENTIFICATION</scope>
    <source>
        <tissue evidence="3">Whole sample</tissue>
    </source>
</reference>
<proteinExistence type="predicted"/>
<gene>
    <name evidence="3" type="primary">LOC111131727</name>
</gene>
<dbReference type="GO" id="GO:0003779">
    <property type="term" value="F:actin binding"/>
    <property type="evidence" value="ECO:0007669"/>
    <property type="project" value="InterPro"/>
</dbReference>
<protein>
    <submittedName>
        <fullName evidence="3">Uncharacterized protein LOC111131727 isoform X1</fullName>
    </submittedName>
</protein>
<dbReference type="PROSITE" id="PS51263">
    <property type="entry name" value="ADF_H"/>
    <property type="match status" value="1"/>
</dbReference>
<dbReference type="SUPFAM" id="SSF55753">
    <property type="entry name" value="Actin depolymerizing proteins"/>
    <property type="match status" value="1"/>
</dbReference>
<dbReference type="Pfam" id="PF00241">
    <property type="entry name" value="Cofilin_ADF"/>
    <property type="match status" value="1"/>
</dbReference>
<organism evidence="2 3">
    <name type="scientific">Crassostrea virginica</name>
    <name type="common">Eastern oyster</name>
    <dbReference type="NCBI Taxonomy" id="6565"/>
    <lineage>
        <taxon>Eukaryota</taxon>
        <taxon>Metazoa</taxon>
        <taxon>Spiralia</taxon>
        <taxon>Lophotrochozoa</taxon>
        <taxon>Mollusca</taxon>
        <taxon>Bivalvia</taxon>
        <taxon>Autobranchia</taxon>
        <taxon>Pteriomorphia</taxon>
        <taxon>Ostreida</taxon>
        <taxon>Ostreoidea</taxon>
        <taxon>Ostreidae</taxon>
        <taxon>Crassostrea</taxon>
    </lineage>
</organism>
<dbReference type="RefSeq" id="XP_022335099.1">
    <property type="nucleotide sequence ID" value="XM_022479391.1"/>
</dbReference>
<name>A0A8B8E5X2_CRAVI</name>
<keyword evidence="2" id="KW-1185">Reference proteome</keyword>
<dbReference type="InterPro" id="IPR029006">
    <property type="entry name" value="ADF-H/Gelsolin-like_dom_sf"/>
</dbReference>
<dbReference type="Proteomes" id="UP000694844">
    <property type="component" value="Chromosome 4"/>
</dbReference>
<dbReference type="OrthoDB" id="10401454at2759"/>
<evidence type="ECO:0000259" key="1">
    <source>
        <dbReference type="PROSITE" id="PS51263"/>
    </source>
</evidence>
<dbReference type="InterPro" id="IPR002108">
    <property type="entry name" value="ADF-H"/>
</dbReference>
<dbReference type="GeneID" id="111131727"/>
<evidence type="ECO:0000313" key="3">
    <source>
        <dbReference type="RefSeq" id="XP_022335099.1"/>
    </source>
</evidence>
<feature type="domain" description="ADF-H" evidence="1">
    <location>
        <begin position="5"/>
        <end position="143"/>
    </location>
</feature>
<dbReference type="AlphaFoldDB" id="A0A8B8E5X2"/>
<accession>A0A8B8E5X2</accession>